<keyword evidence="2" id="KW-0560">Oxidoreductase</keyword>
<comment type="similarity">
    <text evidence="1 3">Belongs to the short-chain dehydrogenases/reductases (SDR) family.</text>
</comment>
<keyword evidence="5" id="KW-1185">Reference proteome</keyword>
<dbReference type="InterPro" id="IPR051911">
    <property type="entry name" value="SDR_oxidoreductase"/>
</dbReference>
<dbReference type="PRINTS" id="PR00081">
    <property type="entry name" value="GDHRDH"/>
</dbReference>
<dbReference type="SUPFAM" id="SSF51735">
    <property type="entry name" value="NAD(P)-binding Rossmann-fold domains"/>
    <property type="match status" value="1"/>
</dbReference>
<evidence type="ECO:0000313" key="5">
    <source>
        <dbReference type="Proteomes" id="UP000326554"/>
    </source>
</evidence>
<name>A0A5J5GGJ4_9RHOB</name>
<dbReference type="InterPro" id="IPR036291">
    <property type="entry name" value="NAD(P)-bd_dom_sf"/>
</dbReference>
<dbReference type="PANTHER" id="PTHR43976:SF16">
    <property type="entry name" value="SHORT-CHAIN DEHYDROGENASE_REDUCTASE FAMILY PROTEIN"/>
    <property type="match status" value="1"/>
</dbReference>
<dbReference type="AlphaFoldDB" id="A0A5J5GGJ4"/>
<accession>A0A5J5GGJ4</accession>
<dbReference type="Gene3D" id="3.40.50.720">
    <property type="entry name" value="NAD(P)-binding Rossmann-like Domain"/>
    <property type="match status" value="1"/>
</dbReference>
<evidence type="ECO:0000256" key="3">
    <source>
        <dbReference type="RuleBase" id="RU000363"/>
    </source>
</evidence>
<dbReference type="InterPro" id="IPR020904">
    <property type="entry name" value="Sc_DH/Rdtase_CS"/>
</dbReference>
<dbReference type="PROSITE" id="PS00061">
    <property type="entry name" value="ADH_SHORT"/>
    <property type="match status" value="1"/>
</dbReference>
<protein>
    <submittedName>
        <fullName evidence="4">SDR family NAD(P)-dependent oxidoreductase</fullName>
    </submittedName>
</protein>
<organism evidence="4 5">
    <name type="scientific">Histidinibacterium aquaticum</name>
    <dbReference type="NCBI Taxonomy" id="2613962"/>
    <lineage>
        <taxon>Bacteria</taxon>
        <taxon>Pseudomonadati</taxon>
        <taxon>Pseudomonadota</taxon>
        <taxon>Alphaproteobacteria</taxon>
        <taxon>Rhodobacterales</taxon>
        <taxon>Paracoccaceae</taxon>
        <taxon>Histidinibacterium</taxon>
    </lineage>
</organism>
<dbReference type="InterPro" id="IPR002347">
    <property type="entry name" value="SDR_fam"/>
</dbReference>
<dbReference type="GO" id="GO:0016491">
    <property type="term" value="F:oxidoreductase activity"/>
    <property type="evidence" value="ECO:0007669"/>
    <property type="project" value="UniProtKB-KW"/>
</dbReference>
<dbReference type="PRINTS" id="PR00080">
    <property type="entry name" value="SDRFAMILY"/>
</dbReference>
<dbReference type="Pfam" id="PF00106">
    <property type="entry name" value="adh_short"/>
    <property type="match status" value="1"/>
</dbReference>
<evidence type="ECO:0000256" key="1">
    <source>
        <dbReference type="ARBA" id="ARBA00006484"/>
    </source>
</evidence>
<dbReference type="RefSeq" id="WP_150446149.1">
    <property type="nucleotide sequence ID" value="NZ_VYQE01000004.1"/>
</dbReference>
<dbReference type="PANTHER" id="PTHR43976">
    <property type="entry name" value="SHORT CHAIN DEHYDROGENASE"/>
    <property type="match status" value="1"/>
</dbReference>
<dbReference type="EMBL" id="VYQE01000004">
    <property type="protein sequence ID" value="KAA9007130.1"/>
    <property type="molecule type" value="Genomic_DNA"/>
</dbReference>
<comment type="caution">
    <text evidence="4">The sequence shown here is derived from an EMBL/GenBank/DDBJ whole genome shotgun (WGS) entry which is preliminary data.</text>
</comment>
<sequence>MAKSILITGCSTGIGNDAAHTLAARGWQVVASVRKAGDVARLTEEGLTAVRIDYEDPQSIAEGFAAAMQATDGKLDALFNNGAYAIPGPLEDITPEALRAIFEANLIGWHDLTRQAITVMRRQGSGRIVNCSSVLGLVGVRWRGAYVATKFALEGMTDVLRQEMADAGIDVVLIEPGPIDTPFRDNAIRQFEKWIDWKESARADQYREGLLDQLYTGTPGAAQWPPSAVTRSLIRALEARRPKARYMVTTPTTAAALMRRALPARLIDRILSSR</sequence>
<gene>
    <name evidence="4" type="ORF">F3S47_15325</name>
</gene>
<evidence type="ECO:0000256" key="2">
    <source>
        <dbReference type="ARBA" id="ARBA00023002"/>
    </source>
</evidence>
<proteinExistence type="inferred from homology"/>
<reference evidence="4 5" key="1">
    <citation type="submission" date="2019-09" db="EMBL/GenBank/DDBJ databases">
        <authorList>
            <person name="Park J.-S."/>
            <person name="Choi H.-J."/>
        </authorList>
    </citation>
    <scope>NUCLEOTIDE SEQUENCE [LARGE SCALE GENOMIC DNA]</scope>
    <source>
        <strain evidence="4 5">176SS1-4</strain>
    </source>
</reference>
<dbReference type="CDD" id="cd05374">
    <property type="entry name" value="17beta-HSD-like_SDR_c"/>
    <property type="match status" value="1"/>
</dbReference>
<evidence type="ECO:0000313" key="4">
    <source>
        <dbReference type="EMBL" id="KAA9007130.1"/>
    </source>
</evidence>
<dbReference type="Proteomes" id="UP000326554">
    <property type="component" value="Unassembled WGS sequence"/>
</dbReference>